<dbReference type="InterPro" id="IPR049062">
    <property type="entry name" value="NAD_Glu_DH_ACT2"/>
</dbReference>
<gene>
    <name evidence="7" type="ORF">EDD54_2637</name>
</gene>
<protein>
    <submittedName>
        <fullName evidence="7">Glutamate dehydrogenase</fullName>
    </submittedName>
</protein>
<dbReference type="InterPro" id="IPR036291">
    <property type="entry name" value="NAD(P)-bd_dom_sf"/>
</dbReference>
<dbReference type="Pfam" id="PF21075">
    <property type="entry name" value="GDH_ACT1"/>
    <property type="match status" value="1"/>
</dbReference>
<feature type="domain" description="NAD-glutamate dehydrogenase catalytic" evidence="2">
    <location>
        <begin position="726"/>
        <end position="1221"/>
    </location>
</feature>
<dbReference type="Pfam" id="PF21077">
    <property type="entry name" value="GDH_ACT3"/>
    <property type="match status" value="1"/>
</dbReference>
<dbReference type="Pfam" id="PF21079">
    <property type="entry name" value="GDH_HM2"/>
    <property type="match status" value="1"/>
</dbReference>
<dbReference type="PIRSF" id="PIRSF036761">
    <property type="entry name" value="GDH_Mll4104"/>
    <property type="match status" value="1"/>
</dbReference>
<feature type="domain" description="NAD-glutamate dehydrogenase ACT3" evidence="6">
    <location>
        <begin position="553"/>
        <end position="627"/>
    </location>
</feature>
<dbReference type="SUPFAM" id="SSF53223">
    <property type="entry name" value="Aminoacid dehydrogenase-like, N-terminal domain"/>
    <property type="match status" value="1"/>
</dbReference>
<dbReference type="PANTHER" id="PTHR43403">
    <property type="entry name" value="NAD-SPECIFIC GLUTAMATE DEHYDROGENASE"/>
    <property type="match status" value="1"/>
</dbReference>
<keyword evidence="1" id="KW-0560">Oxidoreductase</keyword>
<name>A0A4R6RD72_9HYPH</name>
<dbReference type="PANTHER" id="PTHR43403:SF1">
    <property type="entry name" value="NAD-SPECIFIC GLUTAMATE DEHYDROGENASE"/>
    <property type="match status" value="1"/>
</dbReference>
<evidence type="ECO:0000313" key="8">
    <source>
        <dbReference type="Proteomes" id="UP000294547"/>
    </source>
</evidence>
<evidence type="ECO:0000256" key="1">
    <source>
        <dbReference type="ARBA" id="ARBA00023002"/>
    </source>
</evidence>
<dbReference type="InterPro" id="IPR024727">
    <property type="entry name" value="NAD_Glu_DH_N_ACT1"/>
</dbReference>
<dbReference type="InterPro" id="IPR049064">
    <property type="entry name" value="NAD_Glu_DH_ACT3"/>
</dbReference>
<feature type="domain" description="NAD-specific glutamate dehydrogenase C-terminal" evidence="3">
    <location>
        <begin position="1269"/>
        <end position="1585"/>
    </location>
</feature>
<evidence type="ECO:0000259" key="6">
    <source>
        <dbReference type="Pfam" id="PF21077"/>
    </source>
</evidence>
<accession>A0A4R6RD72</accession>
<dbReference type="GO" id="GO:0006538">
    <property type="term" value="P:L-glutamate catabolic process"/>
    <property type="evidence" value="ECO:0007669"/>
    <property type="project" value="InterPro"/>
</dbReference>
<dbReference type="GO" id="GO:0004352">
    <property type="term" value="F:glutamate dehydrogenase (NAD+) activity"/>
    <property type="evidence" value="ECO:0007669"/>
    <property type="project" value="InterPro"/>
</dbReference>
<dbReference type="Pfam" id="PF21078">
    <property type="entry name" value="GDH_HM3"/>
    <property type="match status" value="1"/>
</dbReference>
<dbReference type="GO" id="GO:0004069">
    <property type="term" value="F:L-aspartate:2-oxoglutarate aminotransferase activity"/>
    <property type="evidence" value="ECO:0007669"/>
    <property type="project" value="InterPro"/>
</dbReference>
<dbReference type="InterPro" id="IPR049058">
    <property type="entry name" value="NAD_Glu_DH_HM2"/>
</dbReference>
<dbReference type="InterPro" id="IPR046346">
    <property type="entry name" value="Aminoacid_DH-like_N_sf"/>
</dbReference>
<organism evidence="7 8">
    <name type="scientific">Oharaeibacter diazotrophicus</name>
    <dbReference type="NCBI Taxonomy" id="1920512"/>
    <lineage>
        <taxon>Bacteria</taxon>
        <taxon>Pseudomonadati</taxon>
        <taxon>Pseudomonadota</taxon>
        <taxon>Alphaproteobacteria</taxon>
        <taxon>Hyphomicrobiales</taxon>
        <taxon>Pleomorphomonadaceae</taxon>
        <taxon>Oharaeibacter</taxon>
    </lineage>
</organism>
<evidence type="ECO:0000313" key="7">
    <source>
        <dbReference type="EMBL" id="TDP84034.1"/>
    </source>
</evidence>
<keyword evidence="8" id="KW-1185">Reference proteome</keyword>
<feature type="domain" description="NAD-glutamate dehydrogenase N-terminal ACT1" evidence="4">
    <location>
        <begin position="31"/>
        <end position="173"/>
    </location>
</feature>
<dbReference type="EMBL" id="SNXY01000008">
    <property type="protein sequence ID" value="TDP84034.1"/>
    <property type="molecule type" value="Genomic_DNA"/>
</dbReference>
<proteinExistence type="predicted"/>
<dbReference type="RefSeq" id="WP_126539850.1">
    <property type="nucleotide sequence ID" value="NZ_BSPM01000002.1"/>
</dbReference>
<dbReference type="InterPro" id="IPR049056">
    <property type="entry name" value="NAD_Glu_DH_HM3"/>
</dbReference>
<sequence>MQIDLDTLEQARIDEAAALATAAGGPERGDFLRVFLARGAAEDVTRYTAAELAGFAAAAMDDLGAREPGRHRIRIHDPDLGGAGTAHTGVTVVELLNDDMPFLVDSTMLALTEAGMDVRLLVHPILSVYRDGDGRFTGFAEPGAPGALRESLIHVHVARLPDARARADLAAQLDATLTDVRAAVADWPAMRERLDGVIAGYRTNPPAALDRDEVAEAVAFLSWLADDNFTFLGMRDYDVDLAGGEEDRIALKAGSGLGLLADPEVRVLRRGRELVQVTPEIRDFMRRPEALIVTKANVKSRVHRRAYMDYVGVKHYAADGTLVGELRLVGLFTASAYTRSPLAIPYLRRKAQAVMDRAGFDPDSHSGKALLNVLESYPRDEIFQIDGETLHDFAIAILQLGERPRIRVLARRDKFDRFVSILCFVPRDRYSTEVRIALGEHFRTVFQGRVSAFYPAFPEGTLTRVHFIVGRDGGETPNPARADLEAAVATIVRTWADAFQDAVRVRFLPDRARAVAERFAGAFSPAYRAVYGADDAIADIAELERLTGERRVSLVFRKPTGAAPTEVALKLFHAGGPVPLSLRVPVLEAMGFRVIEERSVDIAFDGRGVVMHDMALERADGRAIDLARHGEPLRALAMAIWFGAAESDRLDALVVSAGLAWREIALIRALSRYLQQARIPYEQGYVADALNRQPAIATALVALFRARFDPALAGDRAVAEARISAEIDTALDAVASLDDDAILRRLRNLIQAAMRTNFYQLGADGRPRGEISLKFDPHRVDGLPEPRPFAEIWVYAPEVEGVHLRFGKVARGGLRWSDRPQDFRTEVLGLVKAQQVKNAVIVPVGAKGGFFPKRLPAGGGREAVFAAGTAAYRRFVSALLDLTDDIHGDHVVAPALTVRHDGDDPYLVVAADKGTATFSDTANAIADAHGFWLSDAFASGGSAGYDHKKMGITARGAWEAVKRHFREMDRDIQTSPFTVAGVGDMSGDVFGNGMLLSPAIRLVAAFDHRDIFLDPDPDPATSFAERARLFALPRSSWADYDTGRISAGGGVFSRSLKAIPLSAEVQALLGLDKPRATPQEVMAAILKAPVDLLWFGGIGTYVKAADESDAEVGDRANDAIRVVAGELRAKVVGEGANLGMTQKARIAYGLAGGRCNSDAVDNSAGVNSSDVEVNFKIALGRAVRDGRLTLPDRNALLETMTPDVARLVLANNYRQSLCVSLAERRGVAELGQLRRLMHVLEGRGRLDRAVEFLPDDAALARREAAGKPATRAEIGVLMAYAKIVLYDDLLAGHVPDEPSQEDELFAYFPAAMREGFADDIRGHRLRREIVATRLANAVVNRGGPTFVVRLADQTGADTETIVRAFLIGFDAFGLGHLEAAVDALDTLVPGTVQLDLYTRIQDALTAAALWLLRAGRTAGDPGAVARRLSEGIRRHRAVVADRRGDAVDPAEAALIAAGVPEEVARRIAMLDHDLVALDVVAVSEASGASVEQAAAAARAVSEAFALDLLDGFARRLAPRDYVDGLALDRGRRMLADAFRRIATAAAGGGLDGWLAGRGVDAERIRAGIADLARGEPSVTRFIVAAGLVADVAG</sequence>
<dbReference type="OrthoDB" id="9758052at2"/>
<evidence type="ECO:0000259" key="4">
    <source>
        <dbReference type="Pfam" id="PF21075"/>
    </source>
</evidence>
<evidence type="ECO:0000259" key="3">
    <source>
        <dbReference type="Pfam" id="PF21074"/>
    </source>
</evidence>
<dbReference type="Pfam" id="PF21076">
    <property type="entry name" value="GDH_ACT2"/>
    <property type="match status" value="1"/>
</dbReference>
<dbReference type="InterPro" id="IPR007780">
    <property type="entry name" value="NAD_Glu_DH_bac"/>
</dbReference>
<dbReference type="InterPro" id="IPR049059">
    <property type="entry name" value="NAD_Glu_DH_HM1"/>
</dbReference>
<dbReference type="InterPro" id="IPR048381">
    <property type="entry name" value="GDH_C"/>
</dbReference>
<dbReference type="SUPFAM" id="SSF51735">
    <property type="entry name" value="NAD(P)-binding Rossmann-fold domains"/>
    <property type="match status" value="1"/>
</dbReference>
<dbReference type="Pfam" id="PF21074">
    <property type="entry name" value="GDH_C"/>
    <property type="match status" value="1"/>
</dbReference>
<dbReference type="Proteomes" id="UP000294547">
    <property type="component" value="Unassembled WGS sequence"/>
</dbReference>
<feature type="domain" description="NAD-glutamate dehydrogenase ACT2" evidence="5">
    <location>
        <begin position="407"/>
        <end position="495"/>
    </location>
</feature>
<dbReference type="Gene3D" id="3.40.50.720">
    <property type="entry name" value="NAD(P)-binding Rossmann-like Domain"/>
    <property type="match status" value="1"/>
</dbReference>
<evidence type="ECO:0000259" key="2">
    <source>
        <dbReference type="Pfam" id="PF05088"/>
    </source>
</evidence>
<evidence type="ECO:0000259" key="5">
    <source>
        <dbReference type="Pfam" id="PF21076"/>
    </source>
</evidence>
<dbReference type="Pfam" id="PF05088">
    <property type="entry name" value="Bac_GDH_CD"/>
    <property type="match status" value="1"/>
</dbReference>
<dbReference type="InterPro" id="IPR028971">
    <property type="entry name" value="NAD-GDH_cat"/>
</dbReference>
<reference evidence="7 8" key="1">
    <citation type="submission" date="2019-03" db="EMBL/GenBank/DDBJ databases">
        <title>Genomic Encyclopedia of Type Strains, Phase IV (KMG-IV): sequencing the most valuable type-strain genomes for metagenomic binning, comparative biology and taxonomic classification.</title>
        <authorList>
            <person name="Goeker M."/>
        </authorList>
    </citation>
    <scope>NUCLEOTIDE SEQUENCE [LARGE SCALE GENOMIC DNA]</scope>
    <source>
        <strain evidence="7 8">DSM 102969</strain>
    </source>
</reference>
<dbReference type="Pfam" id="PF21073">
    <property type="entry name" value="GDH_HM1"/>
    <property type="match status" value="1"/>
</dbReference>
<comment type="caution">
    <text evidence="7">The sequence shown here is derived from an EMBL/GenBank/DDBJ whole genome shotgun (WGS) entry which is preliminary data.</text>
</comment>